<evidence type="ECO:0000256" key="22">
    <source>
        <dbReference type="ARBA" id="ARBA00032743"/>
    </source>
</evidence>
<dbReference type="OrthoDB" id="9799199at2"/>
<name>A0A1B8TZ21_9FLAO</name>
<feature type="transmembrane region" description="Helical" evidence="24">
    <location>
        <begin position="29"/>
        <end position="45"/>
    </location>
</feature>
<sequence>MRNLLRRIFSGIVYILIFVSSILFSQESYIVLITIFGFLAIWEFSKMIKTKNYAAYVFFPFVLFLMIKRQESFIITGILAITILSSLSLIYQLFTEKAVKFTNDRFKLGTTIRYIIFSMCFLILLPFHNNSFHPYLMISILCIIWVNDSFAFLIGKNFGKNKLFPSVSPKKTIEGLFGGLIFSLLAGLVISKFNLDFSLLNWLIIAVIVSLVGTIGDLVESKFKRQANIKDSGNIMPGHGGILDRLDSLLFAAPFVYLYINFII</sequence>
<comment type="pathway">
    <text evidence="3">Phospholipid metabolism; CDP-diacylglycerol biosynthesis; CDP-diacylglycerol from sn-glycerol 3-phosphate: step 3/3.</text>
</comment>
<comment type="subcellular location">
    <subcellularLocation>
        <location evidence="2">Cell membrane</location>
        <topology evidence="2">Multi-pass membrane protein</topology>
    </subcellularLocation>
</comment>
<accession>A0A1B8TZ21</accession>
<dbReference type="PANTHER" id="PTHR46382">
    <property type="entry name" value="PHOSPHATIDATE CYTIDYLYLTRANSFERASE"/>
    <property type="match status" value="1"/>
</dbReference>
<dbReference type="GO" id="GO:0004605">
    <property type="term" value="F:phosphatidate cytidylyltransferase activity"/>
    <property type="evidence" value="ECO:0007669"/>
    <property type="project" value="UniProtKB-EC"/>
</dbReference>
<dbReference type="KEGG" id="pob:LPB03_06685"/>
<evidence type="ECO:0000256" key="1">
    <source>
        <dbReference type="ARBA" id="ARBA00001698"/>
    </source>
</evidence>
<evidence type="ECO:0000256" key="3">
    <source>
        <dbReference type="ARBA" id="ARBA00005119"/>
    </source>
</evidence>
<evidence type="ECO:0000256" key="23">
    <source>
        <dbReference type="ARBA" id="ARBA00033406"/>
    </source>
</evidence>
<keyword evidence="13 24" id="KW-1133">Transmembrane helix</keyword>
<keyword evidence="9" id="KW-0444">Lipid biosynthesis</keyword>
<evidence type="ECO:0000256" key="2">
    <source>
        <dbReference type="ARBA" id="ARBA00004651"/>
    </source>
</evidence>
<keyword evidence="10 25" id="KW-0808">Transferase</keyword>
<evidence type="ECO:0000256" key="5">
    <source>
        <dbReference type="ARBA" id="ARBA00010185"/>
    </source>
</evidence>
<reference evidence="26" key="1">
    <citation type="submission" date="2016-02" db="EMBL/GenBank/DDBJ databases">
        <authorList>
            <person name="Shin S.-K."/>
            <person name="Yi H."/>
            <person name="Kim E."/>
        </authorList>
    </citation>
    <scope>NUCLEOTIDE SEQUENCE [LARGE SCALE GENOMIC DNA]</scope>
    <source>
        <strain evidence="26">LPB0003</strain>
    </source>
</reference>
<evidence type="ECO:0000256" key="15">
    <source>
        <dbReference type="ARBA" id="ARBA00023136"/>
    </source>
</evidence>
<evidence type="ECO:0000256" key="17">
    <source>
        <dbReference type="ARBA" id="ARBA00023264"/>
    </source>
</evidence>
<evidence type="ECO:0000256" key="11">
    <source>
        <dbReference type="ARBA" id="ARBA00022692"/>
    </source>
</evidence>
<dbReference type="STRING" id="1774273.LPB03_06685"/>
<evidence type="ECO:0000256" key="19">
    <source>
        <dbReference type="ARBA" id="ARBA00031825"/>
    </source>
</evidence>
<dbReference type="AlphaFoldDB" id="A0A1B8TZ21"/>
<evidence type="ECO:0000256" key="9">
    <source>
        <dbReference type="ARBA" id="ARBA00022516"/>
    </source>
</evidence>
<keyword evidence="8" id="KW-1003">Cell membrane</keyword>
<evidence type="ECO:0000256" key="24">
    <source>
        <dbReference type="SAM" id="Phobius"/>
    </source>
</evidence>
<gene>
    <name evidence="25" type="ORF">LPB3_05805</name>
</gene>
<evidence type="ECO:0000256" key="8">
    <source>
        <dbReference type="ARBA" id="ARBA00022475"/>
    </source>
</evidence>
<dbReference type="GO" id="GO:0016024">
    <property type="term" value="P:CDP-diacylglycerol biosynthetic process"/>
    <property type="evidence" value="ECO:0007669"/>
    <property type="project" value="TreeGrafter"/>
</dbReference>
<dbReference type="GO" id="GO:0005886">
    <property type="term" value="C:plasma membrane"/>
    <property type="evidence" value="ECO:0007669"/>
    <property type="project" value="UniProtKB-SubCell"/>
</dbReference>
<evidence type="ECO:0000256" key="10">
    <source>
        <dbReference type="ARBA" id="ARBA00022679"/>
    </source>
</evidence>
<comment type="catalytic activity">
    <reaction evidence="1">
        <text>a 1,2-diacyl-sn-glycero-3-phosphate + CTP + H(+) = a CDP-1,2-diacyl-sn-glycerol + diphosphate</text>
        <dbReference type="Rhea" id="RHEA:16229"/>
        <dbReference type="ChEBI" id="CHEBI:15378"/>
        <dbReference type="ChEBI" id="CHEBI:33019"/>
        <dbReference type="ChEBI" id="CHEBI:37563"/>
        <dbReference type="ChEBI" id="CHEBI:58332"/>
        <dbReference type="ChEBI" id="CHEBI:58608"/>
        <dbReference type="EC" id="2.7.7.41"/>
    </reaction>
</comment>
<evidence type="ECO:0000256" key="12">
    <source>
        <dbReference type="ARBA" id="ARBA00022695"/>
    </source>
</evidence>
<dbReference type="EC" id="2.7.7.41" evidence="6"/>
<feature type="transmembrane region" description="Helical" evidence="24">
    <location>
        <begin position="73"/>
        <end position="94"/>
    </location>
</feature>
<organism evidence="25 26">
    <name type="scientific">Polaribacter vadi</name>
    <dbReference type="NCBI Taxonomy" id="1774273"/>
    <lineage>
        <taxon>Bacteria</taxon>
        <taxon>Pseudomonadati</taxon>
        <taxon>Bacteroidota</taxon>
        <taxon>Flavobacteriia</taxon>
        <taxon>Flavobacteriales</taxon>
        <taxon>Flavobacteriaceae</taxon>
    </lineage>
</organism>
<evidence type="ECO:0000256" key="18">
    <source>
        <dbReference type="ARBA" id="ARBA00029893"/>
    </source>
</evidence>
<evidence type="ECO:0000256" key="4">
    <source>
        <dbReference type="ARBA" id="ARBA00005189"/>
    </source>
</evidence>
<comment type="caution">
    <text evidence="25">The sequence shown here is derived from an EMBL/GenBank/DDBJ whole genome shotgun (WGS) entry which is preliminary data.</text>
</comment>
<evidence type="ECO:0000256" key="6">
    <source>
        <dbReference type="ARBA" id="ARBA00012487"/>
    </source>
</evidence>
<keyword evidence="15 24" id="KW-0472">Membrane</keyword>
<protein>
    <recommendedName>
        <fullName evidence="7">Phosphatidate cytidylyltransferase</fullName>
        <ecNumber evidence="6">2.7.7.41</ecNumber>
    </recommendedName>
    <alternativeName>
        <fullName evidence="20">CDP-DAG synthase</fullName>
    </alternativeName>
    <alternativeName>
        <fullName evidence="22">CDP-DG synthase</fullName>
    </alternativeName>
    <alternativeName>
        <fullName evidence="18">CDP-diacylglycerol synthase</fullName>
    </alternativeName>
    <alternativeName>
        <fullName evidence="21">CDP-diglyceride pyrophosphorylase</fullName>
    </alternativeName>
    <alternativeName>
        <fullName evidence="23">CDP-diglyceride synthase</fullName>
    </alternativeName>
    <alternativeName>
        <fullName evidence="19">CTP:phosphatidate cytidylyltransferase</fullName>
    </alternativeName>
</protein>
<comment type="pathway">
    <text evidence="4">Lipid metabolism.</text>
</comment>
<proteinExistence type="inferred from homology"/>
<keyword evidence="26" id="KW-1185">Reference proteome</keyword>
<keyword evidence="14" id="KW-0443">Lipid metabolism</keyword>
<feature type="transmembrane region" description="Helical" evidence="24">
    <location>
        <begin position="133"/>
        <end position="154"/>
    </location>
</feature>
<keyword evidence="11 24" id="KW-0812">Transmembrane</keyword>
<dbReference type="PANTHER" id="PTHR46382:SF1">
    <property type="entry name" value="PHOSPHATIDATE CYTIDYLYLTRANSFERASE"/>
    <property type="match status" value="1"/>
</dbReference>
<feature type="transmembrane region" description="Helical" evidence="24">
    <location>
        <begin position="7"/>
        <end position="23"/>
    </location>
</feature>
<evidence type="ECO:0000256" key="21">
    <source>
        <dbReference type="ARBA" id="ARBA00032396"/>
    </source>
</evidence>
<feature type="transmembrane region" description="Helical" evidence="24">
    <location>
        <begin position="106"/>
        <end position="127"/>
    </location>
</feature>
<evidence type="ECO:0000256" key="20">
    <source>
        <dbReference type="ARBA" id="ARBA00032253"/>
    </source>
</evidence>
<dbReference type="Proteomes" id="UP000092584">
    <property type="component" value="Unassembled WGS sequence"/>
</dbReference>
<keyword evidence="16" id="KW-0594">Phospholipid biosynthesis</keyword>
<dbReference type="RefSeq" id="WP_065318660.1">
    <property type="nucleotide sequence ID" value="NZ_CAXBLX010000005.1"/>
</dbReference>
<feature type="transmembrane region" description="Helical" evidence="24">
    <location>
        <begin position="199"/>
        <end position="219"/>
    </location>
</feature>
<evidence type="ECO:0000313" key="26">
    <source>
        <dbReference type="Proteomes" id="UP000092584"/>
    </source>
</evidence>
<evidence type="ECO:0000256" key="16">
    <source>
        <dbReference type="ARBA" id="ARBA00023209"/>
    </source>
</evidence>
<keyword evidence="12 25" id="KW-0548">Nucleotidyltransferase</keyword>
<keyword evidence="17" id="KW-1208">Phospholipid metabolism</keyword>
<evidence type="ECO:0000256" key="14">
    <source>
        <dbReference type="ARBA" id="ARBA00023098"/>
    </source>
</evidence>
<evidence type="ECO:0000313" key="25">
    <source>
        <dbReference type="EMBL" id="OBY64907.1"/>
    </source>
</evidence>
<dbReference type="Pfam" id="PF01148">
    <property type="entry name" value="CTP_transf_1"/>
    <property type="match status" value="1"/>
</dbReference>
<dbReference type="EMBL" id="LSFM01000021">
    <property type="protein sequence ID" value="OBY64907.1"/>
    <property type="molecule type" value="Genomic_DNA"/>
</dbReference>
<comment type="similarity">
    <text evidence="5">Belongs to the CDS family.</text>
</comment>
<evidence type="ECO:0000256" key="7">
    <source>
        <dbReference type="ARBA" id="ARBA00019373"/>
    </source>
</evidence>
<evidence type="ECO:0000256" key="13">
    <source>
        <dbReference type="ARBA" id="ARBA00022989"/>
    </source>
</evidence>
<feature type="transmembrane region" description="Helical" evidence="24">
    <location>
        <begin position="175"/>
        <end position="193"/>
    </location>
</feature>